<comment type="caution">
    <text evidence="3">The sequence shown here is derived from an EMBL/GenBank/DDBJ whole genome shotgun (WGS) entry which is preliminary data.</text>
</comment>
<dbReference type="InterPro" id="IPR045340">
    <property type="entry name" value="DUF6533"/>
</dbReference>
<organism evidence="3 4">
    <name type="scientific">Armillaria luteobubalina</name>
    <dbReference type="NCBI Taxonomy" id="153913"/>
    <lineage>
        <taxon>Eukaryota</taxon>
        <taxon>Fungi</taxon>
        <taxon>Dikarya</taxon>
        <taxon>Basidiomycota</taxon>
        <taxon>Agaricomycotina</taxon>
        <taxon>Agaricomycetes</taxon>
        <taxon>Agaricomycetidae</taxon>
        <taxon>Agaricales</taxon>
        <taxon>Marasmiineae</taxon>
        <taxon>Physalacriaceae</taxon>
        <taxon>Armillaria</taxon>
    </lineage>
</organism>
<dbReference type="Pfam" id="PF20151">
    <property type="entry name" value="DUF6533"/>
    <property type="match status" value="1"/>
</dbReference>
<name>A0AA39NZD1_9AGAR</name>
<gene>
    <name evidence="3" type="ORF">EDD18DRAFT_1367506</name>
</gene>
<protein>
    <recommendedName>
        <fullName evidence="2">DUF6533 domain-containing protein</fullName>
    </recommendedName>
</protein>
<evidence type="ECO:0000313" key="4">
    <source>
        <dbReference type="Proteomes" id="UP001175228"/>
    </source>
</evidence>
<feature type="transmembrane region" description="Helical" evidence="1">
    <location>
        <begin position="106"/>
        <end position="126"/>
    </location>
</feature>
<feature type="domain" description="DUF6533" evidence="2">
    <location>
        <begin position="24"/>
        <end position="62"/>
    </location>
</feature>
<keyword evidence="1" id="KW-0812">Transmembrane</keyword>
<keyword evidence="4" id="KW-1185">Reference proteome</keyword>
<dbReference type="Proteomes" id="UP001175228">
    <property type="component" value="Unassembled WGS sequence"/>
</dbReference>
<keyword evidence="1" id="KW-0472">Membrane</keyword>
<evidence type="ECO:0000313" key="3">
    <source>
        <dbReference type="EMBL" id="KAK0474692.1"/>
    </source>
</evidence>
<feature type="transmembrane region" description="Helical" evidence="1">
    <location>
        <begin position="204"/>
        <end position="223"/>
    </location>
</feature>
<proteinExistence type="predicted"/>
<evidence type="ECO:0000259" key="2">
    <source>
        <dbReference type="Pfam" id="PF20151"/>
    </source>
</evidence>
<sequence>MLHDASIVPSSSYFSDKNADITWSLIFWDYLITLDDEITLFWFSRRSWIKFLFFVNRYMGLLLRIWDIICEILKGADELFFDHLCGKVMSEGAYEVCSGGIQPNSILYFSMQIFVIESILVLRIWAIMGKLRWILWTFFGLLVCSTTISIVLSLHFFASIVLSEHSLMIMSTWRYAIPTLIFEAIIFASAAYHGVKASGGLRPLLLQSSVLYFIAVLCSYPIMVFIDPRLGIAIMSVTVNHMLLSLRKQVLSDAVGPPSQGVELTTLRFTKNEALSLEEGESVINIGSFTQES</sequence>
<reference evidence="3" key="1">
    <citation type="submission" date="2023-06" db="EMBL/GenBank/DDBJ databases">
        <authorList>
            <consortium name="Lawrence Berkeley National Laboratory"/>
            <person name="Ahrendt S."/>
            <person name="Sahu N."/>
            <person name="Indic B."/>
            <person name="Wong-Bajracharya J."/>
            <person name="Merenyi Z."/>
            <person name="Ke H.-M."/>
            <person name="Monk M."/>
            <person name="Kocsube S."/>
            <person name="Drula E."/>
            <person name="Lipzen A."/>
            <person name="Balint B."/>
            <person name="Henrissat B."/>
            <person name="Andreopoulos B."/>
            <person name="Martin F.M."/>
            <person name="Harder C.B."/>
            <person name="Rigling D."/>
            <person name="Ford K.L."/>
            <person name="Foster G.D."/>
            <person name="Pangilinan J."/>
            <person name="Papanicolaou A."/>
            <person name="Barry K."/>
            <person name="LaButti K."/>
            <person name="Viragh M."/>
            <person name="Koriabine M."/>
            <person name="Yan M."/>
            <person name="Riley R."/>
            <person name="Champramary S."/>
            <person name="Plett K.L."/>
            <person name="Tsai I.J."/>
            <person name="Slot J."/>
            <person name="Sipos G."/>
            <person name="Plett J."/>
            <person name="Nagy L.G."/>
            <person name="Grigoriev I.V."/>
        </authorList>
    </citation>
    <scope>NUCLEOTIDE SEQUENCE</scope>
    <source>
        <strain evidence="3">HWK02</strain>
    </source>
</reference>
<feature type="transmembrane region" description="Helical" evidence="1">
    <location>
        <begin position="133"/>
        <end position="161"/>
    </location>
</feature>
<accession>A0AA39NZD1</accession>
<feature type="transmembrane region" description="Helical" evidence="1">
    <location>
        <begin position="173"/>
        <end position="192"/>
    </location>
</feature>
<dbReference type="AlphaFoldDB" id="A0AA39NZD1"/>
<evidence type="ECO:0000256" key="1">
    <source>
        <dbReference type="SAM" id="Phobius"/>
    </source>
</evidence>
<keyword evidence="1" id="KW-1133">Transmembrane helix</keyword>
<dbReference type="EMBL" id="JAUEPU010000163">
    <property type="protein sequence ID" value="KAK0474692.1"/>
    <property type="molecule type" value="Genomic_DNA"/>
</dbReference>